<dbReference type="PANTHER" id="PTHR40392:SF1">
    <property type="entry name" value="2-PHOSPHO-L-LACTATE GUANYLYLTRANSFERASE"/>
    <property type="match status" value="1"/>
</dbReference>
<dbReference type="InterPro" id="IPR002835">
    <property type="entry name" value="CofC"/>
</dbReference>
<evidence type="ECO:0000313" key="5">
    <source>
        <dbReference type="EMBL" id="AIF22269.1"/>
    </source>
</evidence>
<evidence type="ECO:0000256" key="2">
    <source>
        <dbReference type="ARBA" id="ARBA00022695"/>
    </source>
</evidence>
<keyword evidence="2 5" id="KW-0548">Nucleotidyltransferase</keyword>
<dbReference type="SUPFAM" id="SSF53448">
    <property type="entry name" value="Nucleotide-diphospho-sugar transferases"/>
    <property type="match status" value="1"/>
</dbReference>
<dbReference type="AlphaFoldDB" id="A0A075I2V4"/>
<accession>A0A075I2V4</accession>
<evidence type="ECO:0000256" key="4">
    <source>
        <dbReference type="ARBA" id="ARBA00023134"/>
    </source>
</evidence>
<evidence type="ECO:0000256" key="3">
    <source>
        <dbReference type="ARBA" id="ARBA00022741"/>
    </source>
</evidence>
<proteinExistence type="predicted"/>
<reference evidence="5" key="1">
    <citation type="journal article" date="2014" name="Genome Biol. Evol.">
        <title>Pangenome evidence for extensive interdomain horizontal transfer affecting lineage core and shell genes in uncultured planktonic thaumarchaeota and euryarchaeota.</title>
        <authorList>
            <person name="Deschamps P."/>
            <person name="Zivanovic Y."/>
            <person name="Moreira D."/>
            <person name="Rodriguez-Valera F."/>
            <person name="Lopez-Garcia P."/>
        </authorList>
    </citation>
    <scope>NUCLEOTIDE SEQUENCE</scope>
</reference>
<dbReference type="Gene3D" id="3.90.550.10">
    <property type="entry name" value="Spore Coat Polysaccharide Biosynthesis Protein SpsA, Chain A"/>
    <property type="match status" value="1"/>
</dbReference>
<protein>
    <submittedName>
        <fullName evidence="5">CofC domain-containing protein (CofC)</fullName>
        <ecNumber evidence="5">2.7.7.68</ecNumber>
    </submittedName>
</protein>
<dbReference type="Pfam" id="PF01983">
    <property type="entry name" value="CofC"/>
    <property type="match status" value="1"/>
</dbReference>
<keyword evidence="3" id="KW-0547">Nucleotide-binding</keyword>
<gene>
    <name evidence="5" type="primary">cofC</name>
</gene>
<dbReference type="GO" id="GO:0005525">
    <property type="term" value="F:GTP binding"/>
    <property type="evidence" value="ECO:0007669"/>
    <property type="project" value="UniProtKB-KW"/>
</dbReference>
<sequence length="210" mass="23550">MKTYAIIPVKSFSKAKTRLNIPQTKRELLCKEMLEEVLRTLSKCKSIDNIVIVSKDDAAIKLGKSFGAIQIFDDELGVNQAVHLADQHLSGLECNCSVIFPQDIPMMESSDVDSLLGFLKSKNSVILVPSRQFNGTNALVRYYASSMKTQYDKGSYSHQINAAKSVTQKVSLALIRRVMLDIDDELDLAFMLKQNEKPDFCKKIKNILSL</sequence>
<dbReference type="EC" id="2.7.7.68" evidence="5"/>
<keyword evidence="4" id="KW-0342">GTP-binding</keyword>
<organism evidence="5">
    <name type="scientific">uncultured marine thaumarchaeote SAT1000_09_A04</name>
    <dbReference type="NCBI Taxonomy" id="1456366"/>
    <lineage>
        <taxon>Archaea</taxon>
        <taxon>Nitrososphaerota</taxon>
        <taxon>environmental samples</taxon>
    </lineage>
</organism>
<dbReference type="GO" id="GO:0043814">
    <property type="term" value="F:phospholactate guanylyltransferase activity"/>
    <property type="evidence" value="ECO:0007669"/>
    <property type="project" value="UniProtKB-EC"/>
</dbReference>
<dbReference type="NCBIfam" id="TIGR03552">
    <property type="entry name" value="F420_cofC"/>
    <property type="match status" value="1"/>
</dbReference>
<name>A0A075I2V4_9ARCH</name>
<dbReference type="PANTHER" id="PTHR40392">
    <property type="entry name" value="2-PHOSPHO-L-LACTATE GUANYLYLTRANSFERASE"/>
    <property type="match status" value="1"/>
</dbReference>
<dbReference type="InterPro" id="IPR029044">
    <property type="entry name" value="Nucleotide-diphossugar_trans"/>
</dbReference>
<evidence type="ECO:0000256" key="1">
    <source>
        <dbReference type="ARBA" id="ARBA00022679"/>
    </source>
</evidence>
<dbReference type="EMBL" id="KF901207">
    <property type="protein sequence ID" value="AIF22269.1"/>
    <property type="molecule type" value="Genomic_DNA"/>
</dbReference>
<keyword evidence="1 5" id="KW-0808">Transferase</keyword>